<keyword evidence="7 9" id="KW-0067">ATP-binding</keyword>
<dbReference type="InterPro" id="IPR014721">
    <property type="entry name" value="Ribsml_uS5_D2-typ_fold_subgr"/>
</dbReference>
<evidence type="ECO:0000256" key="4">
    <source>
        <dbReference type="ARBA" id="ARBA00022679"/>
    </source>
</evidence>
<dbReference type="InterPro" id="IPR006204">
    <property type="entry name" value="GHMP_kinase_N_dom"/>
</dbReference>
<dbReference type="RefSeq" id="WP_052571262.1">
    <property type="nucleotide sequence ID" value="NZ_CP009498.1"/>
</dbReference>
<keyword evidence="9" id="KW-0414">Isoprene biosynthesis</keyword>
<dbReference type="PATRIC" id="fig|1408281.3.peg.1250"/>
<dbReference type="Proteomes" id="UP000035337">
    <property type="component" value="Chromosome"/>
</dbReference>
<comment type="function">
    <text evidence="9">Catalyzes the phosphorylation of the position 2 hydroxy group of 4-diphosphocytidyl-2C-methyl-D-erythritol.</text>
</comment>
<evidence type="ECO:0000256" key="5">
    <source>
        <dbReference type="ARBA" id="ARBA00022741"/>
    </source>
</evidence>
<dbReference type="KEGG" id="epo:Epro_1210"/>
<dbReference type="GO" id="GO:0016114">
    <property type="term" value="P:terpenoid biosynthetic process"/>
    <property type="evidence" value="ECO:0007669"/>
    <property type="project" value="UniProtKB-UniRule"/>
</dbReference>
<feature type="active site" evidence="9">
    <location>
        <position position="135"/>
    </location>
</feature>
<keyword evidence="6 9" id="KW-0418">Kinase</keyword>
<name>A0A0G3WM84_9BACT</name>
<feature type="domain" description="GHMP kinase C-terminal" evidence="11">
    <location>
        <begin position="211"/>
        <end position="271"/>
    </location>
</feature>
<evidence type="ECO:0000259" key="10">
    <source>
        <dbReference type="Pfam" id="PF00288"/>
    </source>
</evidence>
<dbReference type="InterPro" id="IPR013750">
    <property type="entry name" value="GHMP_kinase_C_dom"/>
</dbReference>
<dbReference type="PANTHER" id="PTHR43527:SF2">
    <property type="entry name" value="4-DIPHOSPHOCYTIDYL-2-C-METHYL-D-ERYTHRITOL KINASE, CHLOROPLASTIC"/>
    <property type="match status" value="1"/>
</dbReference>
<dbReference type="UniPathway" id="UPA00056">
    <property type="reaction ID" value="UER00094"/>
</dbReference>
<evidence type="ECO:0000256" key="6">
    <source>
        <dbReference type="ARBA" id="ARBA00022777"/>
    </source>
</evidence>
<proteinExistence type="inferred from homology"/>
<comment type="catalytic activity">
    <reaction evidence="9">
        <text>4-CDP-2-C-methyl-D-erythritol + ATP = 4-CDP-2-C-methyl-D-erythritol 2-phosphate + ADP + H(+)</text>
        <dbReference type="Rhea" id="RHEA:18437"/>
        <dbReference type="ChEBI" id="CHEBI:15378"/>
        <dbReference type="ChEBI" id="CHEBI:30616"/>
        <dbReference type="ChEBI" id="CHEBI:57823"/>
        <dbReference type="ChEBI" id="CHEBI:57919"/>
        <dbReference type="ChEBI" id="CHEBI:456216"/>
        <dbReference type="EC" id="2.7.1.148"/>
    </reaction>
</comment>
<dbReference type="STRING" id="1408281.Epro_1210"/>
<evidence type="ECO:0000256" key="1">
    <source>
        <dbReference type="ARBA" id="ARBA00009684"/>
    </source>
</evidence>
<dbReference type="NCBIfam" id="NF011202">
    <property type="entry name" value="PRK14608.1"/>
    <property type="match status" value="1"/>
</dbReference>
<dbReference type="InterPro" id="IPR036554">
    <property type="entry name" value="GHMP_kinase_C_sf"/>
</dbReference>
<evidence type="ECO:0000256" key="8">
    <source>
        <dbReference type="ARBA" id="ARBA00032554"/>
    </source>
</evidence>
<dbReference type="SUPFAM" id="SSF54211">
    <property type="entry name" value="Ribosomal protein S5 domain 2-like"/>
    <property type="match status" value="1"/>
</dbReference>
<protein>
    <recommendedName>
        <fullName evidence="3 9">4-diphosphocytidyl-2-C-methyl-D-erythritol kinase</fullName>
        <shortName evidence="9">CMK</shortName>
        <ecNumber evidence="2 9">2.7.1.148</ecNumber>
    </recommendedName>
    <alternativeName>
        <fullName evidence="8 9">4-(cytidine-5'-diphospho)-2-C-methyl-D-erythritol kinase</fullName>
    </alternativeName>
</protein>
<accession>A0A0G3WM84</accession>
<evidence type="ECO:0000256" key="2">
    <source>
        <dbReference type="ARBA" id="ARBA00012052"/>
    </source>
</evidence>
<evidence type="ECO:0000313" key="13">
    <source>
        <dbReference type="Proteomes" id="UP000035337"/>
    </source>
</evidence>
<dbReference type="Gene3D" id="3.30.70.890">
    <property type="entry name" value="GHMP kinase, C-terminal domain"/>
    <property type="match status" value="1"/>
</dbReference>
<comment type="pathway">
    <text evidence="9">Isoprenoid biosynthesis; isopentenyl diphosphate biosynthesis via DXP pathway; isopentenyl diphosphate from 1-deoxy-D-xylulose 5-phosphate: step 3/6.</text>
</comment>
<reference evidence="12 13" key="1">
    <citation type="submission" date="2014-09" db="EMBL/GenBank/DDBJ databases">
        <title>Complete genome sequence of Endomicrobium proavitum.</title>
        <authorList>
            <person name="Zheng H."/>
        </authorList>
    </citation>
    <scope>NUCLEOTIDE SEQUENCE [LARGE SCALE GENOMIC DNA]</scope>
    <source>
        <strain evidence="12 13">Rsa215</strain>
    </source>
</reference>
<comment type="similarity">
    <text evidence="1 9">Belongs to the GHMP kinase family. IspE subfamily.</text>
</comment>
<dbReference type="EMBL" id="CP009498">
    <property type="protein sequence ID" value="AKL98589.1"/>
    <property type="molecule type" value="Genomic_DNA"/>
</dbReference>
<dbReference type="GO" id="GO:0019288">
    <property type="term" value="P:isopentenyl diphosphate biosynthetic process, methylerythritol 4-phosphate pathway"/>
    <property type="evidence" value="ECO:0007669"/>
    <property type="project" value="UniProtKB-UniRule"/>
</dbReference>
<evidence type="ECO:0000259" key="11">
    <source>
        <dbReference type="Pfam" id="PF08544"/>
    </source>
</evidence>
<keyword evidence="4 9" id="KW-0808">Transferase</keyword>
<dbReference type="SUPFAM" id="SSF55060">
    <property type="entry name" value="GHMP Kinase, C-terminal domain"/>
    <property type="match status" value="1"/>
</dbReference>
<dbReference type="InterPro" id="IPR004424">
    <property type="entry name" value="IspE"/>
</dbReference>
<organism evidence="12 13">
    <name type="scientific">Endomicrobium proavitum</name>
    <dbReference type="NCBI Taxonomy" id="1408281"/>
    <lineage>
        <taxon>Bacteria</taxon>
        <taxon>Pseudomonadati</taxon>
        <taxon>Elusimicrobiota</taxon>
        <taxon>Endomicrobiia</taxon>
        <taxon>Endomicrobiales</taxon>
        <taxon>Endomicrobiaceae</taxon>
        <taxon>Endomicrobium</taxon>
    </lineage>
</organism>
<dbReference type="GO" id="GO:0050515">
    <property type="term" value="F:4-(cytidine 5'-diphospho)-2-C-methyl-D-erythritol kinase activity"/>
    <property type="evidence" value="ECO:0007669"/>
    <property type="project" value="UniProtKB-UniRule"/>
</dbReference>
<dbReference type="EC" id="2.7.1.148" evidence="2 9"/>
<evidence type="ECO:0000256" key="9">
    <source>
        <dbReference type="HAMAP-Rule" id="MF_00061"/>
    </source>
</evidence>
<dbReference type="HAMAP" id="MF_00061">
    <property type="entry name" value="IspE"/>
    <property type="match status" value="1"/>
</dbReference>
<evidence type="ECO:0000313" key="12">
    <source>
        <dbReference type="EMBL" id="AKL98589.1"/>
    </source>
</evidence>
<dbReference type="Pfam" id="PF00288">
    <property type="entry name" value="GHMP_kinases_N"/>
    <property type="match status" value="1"/>
</dbReference>
<dbReference type="OrthoDB" id="9809438at2"/>
<evidence type="ECO:0000256" key="3">
    <source>
        <dbReference type="ARBA" id="ARBA00017473"/>
    </source>
</evidence>
<sequence>MKINLKAPAKVNLFLEITGKRPDGYHNLETIMQTISLYDELSFELSESAIELECSDKNLASDESNIVFKAAKVLKERYGVKAGVKIFLKKEIPTGAGLGGGSSDAAAALKALVKIWKLNIEKEELQNIASKLGADVPFFLTGGTALCEAIGDIVTPLKAIEGIGIVLVNPGFGVPTAGVYKKIKFPLTNQRKINKIKTLICDGSFNTKDAFDSCFNRLEEFVLPDYPQIAEIKQVLTQLGCASLMSGSGATVYGIFESASQLKNIQFKLSEYPWKTWTVHSVL</sequence>
<dbReference type="Pfam" id="PF08544">
    <property type="entry name" value="GHMP_kinases_C"/>
    <property type="match status" value="1"/>
</dbReference>
<dbReference type="Gene3D" id="3.30.230.10">
    <property type="match status" value="1"/>
</dbReference>
<keyword evidence="5 9" id="KW-0547">Nucleotide-binding</keyword>
<feature type="active site" evidence="9">
    <location>
        <position position="10"/>
    </location>
</feature>
<dbReference type="PIRSF" id="PIRSF010376">
    <property type="entry name" value="IspE"/>
    <property type="match status" value="1"/>
</dbReference>
<dbReference type="NCBIfam" id="TIGR00154">
    <property type="entry name" value="ispE"/>
    <property type="match status" value="1"/>
</dbReference>
<feature type="domain" description="GHMP kinase N-terminal" evidence="10">
    <location>
        <begin position="65"/>
        <end position="143"/>
    </location>
</feature>
<keyword evidence="13" id="KW-1185">Reference proteome</keyword>
<dbReference type="PANTHER" id="PTHR43527">
    <property type="entry name" value="4-DIPHOSPHOCYTIDYL-2-C-METHYL-D-ERYTHRITOL KINASE, CHLOROPLASTIC"/>
    <property type="match status" value="1"/>
</dbReference>
<dbReference type="InterPro" id="IPR020568">
    <property type="entry name" value="Ribosomal_Su5_D2-typ_SF"/>
</dbReference>
<feature type="binding site" evidence="9">
    <location>
        <begin position="93"/>
        <end position="103"/>
    </location>
    <ligand>
        <name>ATP</name>
        <dbReference type="ChEBI" id="CHEBI:30616"/>
    </ligand>
</feature>
<evidence type="ECO:0000256" key="7">
    <source>
        <dbReference type="ARBA" id="ARBA00022840"/>
    </source>
</evidence>
<dbReference type="AlphaFoldDB" id="A0A0G3WM84"/>
<dbReference type="GO" id="GO:0005524">
    <property type="term" value="F:ATP binding"/>
    <property type="evidence" value="ECO:0007669"/>
    <property type="project" value="UniProtKB-UniRule"/>
</dbReference>
<gene>
    <name evidence="9 12" type="primary">ispE</name>
    <name evidence="12" type="ORF">Epro_1210</name>
</gene>